<keyword evidence="3" id="KW-1185">Reference proteome</keyword>
<keyword evidence="1" id="KW-0812">Transmembrane</keyword>
<dbReference type="OrthoDB" id="1795989at2"/>
<keyword evidence="1" id="KW-1133">Transmembrane helix</keyword>
<accession>A0A1I0B2L1</accession>
<dbReference type="EMBL" id="FOHE01000004">
    <property type="protein sequence ID" value="SET00951.1"/>
    <property type="molecule type" value="Genomic_DNA"/>
</dbReference>
<keyword evidence="1" id="KW-0472">Membrane</keyword>
<reference evidence="2 3" key="1">
    <citation type="submission" date="2016-10" db="EMBL/GenBank/DDBJ databases">
        <authorList>
            <person name="de Groot N.N."/>
        </authorList>
    </citation>
    <scope>NUCLEOTIDE SEQUENCE [LARGE SCALE GENOMIC DNA]</scope>
    <source>
        <strain evidence="2 3">IBRC-M 10780</strain>
    </source>
</reference>
<evidence type="ECO:0000256" key="1">
    <source>
        <dbReference type="SAM" id="Phobius"/>
    </source>
</evidence>
<dbReference type="RefSeq" id="WP_090867999.1">
    <property type="nucleotide sequence ID" value="NZ_FOHE01000004.1"/>
</dbReference>
<feature type="transmembrane region" description="Helical" evidence="1">
    <location>
        <begin position="103"/>
        <end position="132"/>
    </location>
</feature>
<organism evidence="2 3">
    <name type="scientific">Oceanobacillus limi</name>
    <dbReference type="NCBI Taxonomy" id="930131"/>
    <lineage>
        <taxon>Bacteria</taxon>
        <taxon>Bacillati</taxon>
        <taxon>Bacillota</taxon>
        <taxon>Bacilli</taxon>
        <taxon>Bacillales</taxon>
        <taxon>Bacillaceae</taxon>
        <taxon>Oceanobacillus</taxon>
    </lineage>
</organism>
<evidence type="ECO:0000313" key="3">
    <source>
        <dbReference type="Proteomes" id="UP000198618"/>
    </source>
</evidence>
<dbReference type="AlphaFoldDB" id="A0A1I0B2L1"/>
<protein>
    <recommendedName>
        <fullName evidence="4">ABC-2 family transporter protein</fullName>
    </recommendedName>
</protein>
<proteinExistence type="predicted"/>
<evidence type="ECO:0008006" key="4">
    <source>
        <dbReference type="Google" id="ProtNLM"/>
    </source>
</evidence>
<name>A0A1I0B2L1_9BACI</name>
<dbReference type="Proteomes" id="UP000198618">
    <property type="component" value="Unassembled WGS sequence"/>
</dbReference>
<feature type="transmembrane region" description="Helical" evidence="1">
    <location>
        <begin position="62"/>
        <end position="82"/>
    </location>
</feature>
<gene>
    <name evidence="2" type="ORF">SAMN05216389_104153</name>
</gene>
<sequence length="248" mass="27607">MSLTAVTLGNVVKKLYIFKMKSYMGLFTSLVILQLLALLFSLSGVGSSGGSINGNYVSVTYYSADMVIAFTLLWSFISAIMITTKAYREDDFIFVTNRFISNLANIAFLITASLIGAITALLSSFLLKVVIYYFVQVEPAINSSMVYSPMEFILGMVTTFGYIFLFSAVGYLIGSFVQFHKLFMFLIPVLLIGFIVPVSRNGFNILIYAGEFYFQEPSFFLTIMKVVGTVGILFSASILLLNQREVRK</sequence>
<feature type="transmembrane region" description="Helical" evidence="1">
    <location>
        <begin position="219"/>
        <end position="241"/>
    </location>
</feature>
<feature type="transmembrane region" description="Helical" evidence="1">
    <location>
        <begin position="152"/>
        <end position="173"/>
    </location>
</feature>
<feature type="transmembrane region" description="Helical" evidence="1">
    <location>
        <begin position="182"/>
        <end position="199"/>
    </location>
</feature>
<dbReference type="STRING" id="930131.SAMN05216389_104153"/>
<evidence type="ECO:0000313" key="2">
    <source>
        <dbReference type="EMBL" id="SET00951.1"/>
    </source>
</evidence>
<feature type="transmembrane region" description="Helical" evidence="1">
    <location>
        <begin position="23"/>
        <end position="42"/>
    </location>
</feature>